<dbReference type="GO" id="GO:0005759">
    <property type="term" value="C:mitochondrial matrix"/>
    <property type="evidence" value="ECO:0007669"/>
    <property type="project" value="TreeGrafter"/>
</dbReference>
<dbReference type="GO" id="GO:0003682">
    <property type="term" value="F:chromatin binding"/>
    <property type="evidence" value="ECO:0007669"/>
    <property type="project" value="TreeGrafter"/>
</dbReference>
<reference evidence="5 6" key="1">
    <citation type="submission" date="2023-10" db="EMBL/GenBank/DDBJ databases">
        <title>Comparative genomics analysis reveals potential genetic determinants of host preference in Cryptosporidium xiaoi.</title>
        <authorList>
            <person name="Xiao L."/>
            <person name="Li J."/>
        </authorList>
    </citation>
    <scope>NUCLEOTIDE SEQUENCE [LARGE SCALE GENOMIC DNA]</scope>
    <source>
        <strain evidence="5 6">52996</strain>
    </source>
</reference>
<gene>
    <name evidence="5" type="ORF">RS030_213402</name>
</gene>
<keyword evidence="6" id="KW-1185">Reference proteome</keyword>
<name>A0AAV9Y0F6_9CRYT</name>
<evidence type="ECO:0000313" key="6">
    <source>
        <dbReference type="Proteomes" id="UP001311799"/>
    </source>
</evidence>
<dbReference type="GO" id="GO:0042276">
    <property type="term" value="P:error-prone translesion synthesis"/>
    <property type="evidence" value="ECO:0007669"/>
    <property type="project" value="InterPro"/>
</dbReference>
<evidence type="ECO:0000256" key="2">
    <source>
        <dbReference type="ARBA" id="ARBA00044677"/>
    </source>
</evidence>
<dbReference type="InterPro" id="IPR044917">
    <property type="entry name" value="PRIMPOL"/>
</dbReference>
<proteinExistence type="predicted"/>
<comment type="catalytic activity">
    <reaction evidence="2">
        <text>ssDNA + n NTP = ssDNA/pppN(pN)n-1 hybrid + (n-1) diphosphate.</text>
        <dbReference type="EC" id="2.7.7.102"/>
    </reaction>
</comment>
<dbReference type="PANTHER" id="PTHR31399">
    <property type="entry name" value="DNA-DIRECTED PRIMASE / POLYMERASE PROTEIN"/>
    <property type="match status" value="1"/>
</dbReference>
<evidence type="ECO:0000313" key="5">
    <source>
        <dbReference type="EMBL" id="KAK6589250.1"/>
    </source>
</evidence>
<dbReference type="GO" id="GO:0005634">
    <property type="term" value="C:nucleus"/>
    <property type="evidence" value="ECO:0007669"/>
    <property type="project" value="TreeGrafter"/>
</dbReference>
<evidence type="ECO:0000256" key="1">
    <source>
        <dbReference type="ARBA" id="ARBA00026139"/>
    </source>
</evidence>
<sequence length="501" mass="59862">MLECSKSDSKCNIIPQNNKLDIFRENFISEGYKDQIYCELIAHRYINFSCYNPKIVNIFKKFSTQDKAIEYFKSVSLHFGKPSFELSYDQRILPISVFSEEIGANGTRRYIVSSFESIWFYFHSLNDLDRHLYEVILEDQPCWLYFDIEYNKTLYSINDYNLVLAFTKNLLDWIAFQFNHHIDKSDIIYLNSTTEKKFSYHIIVKHIDIKNNFSTLFMNNLSMKTFVQHFIYYLIENEIRIENNFLLHRIIDMGVYTRNRCFRTLFSTKFGKNISFQIDKEHTLYEMSDCPPIQLFRSMVTFLNIKYPNDYDFLSKEFIINNYCINIGVIGLLNKITDVLHGLSNDTNRYQICDHFPNHLVKVLEYTITYWNKLRDFNELNSTNTSNEEELTELSMNDIELDFCPNVRMEIKKFIYSSYYIPERDILIVLLNKNNKLCLNVGREHRSNGIKIIIKNSNFCFYQKCFDPECSGYRSKYFNIPNILLDYTKDVIELNRIFFCA</sequence>
<evidence type="ECO:0000256" key="3">
    <source>
        <dbReference type="ARBA" id="ARBA00044768"/>
    </source>
</evidence>
<dbReference type="AlphaFoldDB" id="A0AAV9Y0F6"/>
<organism evidence="5 6">
    <name type="scientific">Cryptosporidium xiaoi</name>
    <dbReference type="NCBI Taxonomy" id="659607"/>
    <lineage>
        <taxon>Eukaryota</taxon>
        <taxon>Sar</taxon>
        <taxon>Alveolata</taxon>
        <taxon>Apicomplexa</taxon>
        <taxon>Conoidasida</taxon>
        <taxon>Coccidia</taxon>
        <taxon>Eucoccidiorida</taxon>
        <taxon>Eimeriorina</taxon>
        <taxon>Cryptosporidiidae</taxon>
        <taxon>Cryptosporidium</taxon>
    </lineage>
</organism>
<dbReference type="GO" id="GO:0031297">
    <property type="term" value="P:replication fork processing"/>
    <property type="evidence" value="ECO:0007669"/>
    <property type="project" value="TreeGrafter"/>
</dbReference>
<dbReference type="GO" id="GO:0006264">
    <property type="term" value="P:mitochondrial DNA replication"/>
    <property type="evidence" value="ECO:0007669"/>
    <property type="project" value="TreeGrafter"/>
</dbReference>
<dbReference type="EMBL" id="JAWDEY010000013">
    <property type="protein sequence ID" value="KAK6589250.1"/>
    <property type="molecule type" value="Genomic_DNA"/>
</dbReference>
<comment type="caution">
    <text evidence="5">The sequence shown here is derived from an EMBL/GenBank/DDBJ whole genome shotgun (WGS) entry which is preliminary data.</text>
</comment>
<dbReference type="Pfam" id="PF03121">
    <property type="entry name" value="Herpes_UL52"/>
    <property type="match status" value="1"/>
</dbReference>
<evidence type="ECO:0000256" key="4">
    <source>
        <dbReference type="ARBA" id="ARBA00047303"/>
    </source>
</evidence>
<comment type="catalytic activity">
    <reaction evidence="4">
        <text>DNA(n) + a 2'-deoxyribonucleoside 5'-triphosphate = DNA(n+1) + diphosphate</text>
        <dbReference type="Rhea" id="RHEA:22508"/>
        <dbReference type="Rhea" id="RHEA-COMP:17339"/>
        <dbReference type="Rhea" id="RHEA-COMP:17340"/>
        <dbReference type="ChEBI" id="CHEBI:33019"/>
        <dbReference type="ChEBI" id="CHEBI:61560"/>
        <dbReference type="ChEBI" id="CHEBI:173112"/>
        <dbReference type="EC" id="2.7.7.7"/>
    </reaction>
    <physiologicalReaction direction="left-to-right" evidence="4">
        <dbReference type="Rhea" id="RHEA:22509"/>
    </physiologicalReaction>
</comment>
<accession>A0AAV9Y0F6</accession>
<protein>
    <recommendedName>
        <fullName evidence="1">DNA-directed primase/polymerase protein</fullName>
        <ecNumber evidence="3">2.7.7.102</ecNumber>
    </recommendedName>
</protein>
<dbReference type="PANTHER" id="PTHR31399:SF0">
    <property type="entry name" value="DNA-DIRECTED PRIMASE_POLYMERASE PROTEIN"/>
    <property type="match status" value="1"/>
</dbReference>
<dbReference type="EC" id="2.7.7.102" evidence="3"/>
<dbReference type="GO" id="GO:0003887">
    <property type="term" value="F:DNA-directed DNA polymerase activity"/>
    <property type="evidence" value="ECO:0007669"/>
    <property type="project" value="UniProtKB-EC"/>
</dbReference>
<dbReference type="Proteomes" id="UP001311799">
    <property type="component" value="Unassembled WGS sequence"/>
</dbReference>
<dbReference type="GO" id="GO:0009411">
    <property type="term" value="P:response to UV"/>
    <property type="evidence" value="ECO:0007669"/>
    <property type="project" value="TreeGrafter"/>
</dbReference>